<keyword evidence="2" id="KW-1185">Reference proteome</keyword>
<dbReference type="AlphaFoldDB" id="A0A0C3RS41"/>
<organism evidence="1 2">
    <name type="scientific">Phlebiopsis gigantea (strain 11061_1 CR5-6)</name>
    <name type="common">White-rot fungus</name>
    <name type="synonym">Peniophora gigantea</name>
    <dbReference type="NCBI Taxonomy" id="745531"/>
    <lineage>
        <taxon>Eukaryota</taxon>
        <taxon>Fungi</taxon>
        <taxon>Dikarya</taxon>
        <taxon>Basidiomycota</taxon>
        <taxon>Agaricomycotina</taxon>
        <taxon>Agaricomycetes</taxon>
        <taxon>Polyporales</taxon>
        <taxon>Phanerochaetaceae</taxon>
        <taxon>Phlebiopsis</taxon>
    </lineage>
</organism>
<evidence type="ECO:0000313" key="1">
    <source>
        <dbReference type="EMBL" id="KIP03086.1"/>
    </source>
</evidence>
<sequence>MHPHPCPSLFSFDMEGCRVGRYHRLENQNMSPISSWIESVRLDTPQNKTFPICEFKQ</sequence>
<dbReference type="HOGENOM" id="CLU_2997205_0_0_1"/>
<accession>A0A0C3RS41</accession>
<gene>
    <name evidence="1" type="ORF">PHLGIDRAFT_255783</name>
</gene>
<proteinExistence type="predicted"/>
<reference evidence="1 2" key="1">
    <citation type="journal article" date="2014" name="PLoS Genet.">
        <title>Analysis of the Phlebiopsis gigantea genome, transcriptome and secretome provides insight into its pioneer colonization strategies of wood.</title>
        <authorList>
            <person name="Hori C."/>
            <person name="Ishida T."/>
            <person name="Igarashi K."/>
            <person name="Samejima M."/>
            <person name="Suzuki H."/>
            <person name="Master E."/>
            <person name="Ferreira P."/>
            <person name="Ruiz-Duenas F.J."/>
            <person name="Held B."/>
            <person name="Canessa P."/>
            <person name="Larrondo L.F."/>
            <person name="Schmoll M."/>
            <person name="Druzhinina I.S."/>
            <person name="Kubicek C.P."/>
            <person name="Gaskell J.A."/>
            <person name="Kersten P."/>
            <person name="St John F."/>
            <person name="Glasner J."/>
            <person name="Sabat G."/>
            <person name="Splinter BonDurant S."/>
            <person name="Syed K."/>
            <person name="Yadav J."/>
            <person name="Mgbeahuruike A.C."/>
            <person name="Kovalchuk A."/>
            <person name="Asiegbu F.O."/>
            <person name="Lackner G."/>
            <person name="Hoffmeister D."/>
            <person name="Rencoret J."/>
            <person name="Gutierrez A."/>
            <person name="Sun H."/>
            <person name="Lindquist E."/>
            <person name="Barry K."/>
            <person name="Riley R."/>
            <person name="Grigoriev I.V."/>
            <person name="Henrissat B."/>
            <person name="Kues U."/>
            <person name="Berka R.M."/>
            <person name="Martinez A.T."/>
            <person name="Covert S.F."/>
            <person name="Blanchette R.A."/>
            <person name="Cullen D."/>
        </authorList>
    </citation>
    <scope>NUCLEOTIDE SEQUENCE [LARGE SCALE GENOMIC DNA]</scope>
    <source>
        <strain evidence="1 2">11061_1 CR5-6</strain>
    </source>
</reference>
<name>A0A0C3RS41_PHLG1</name>
<protein>
    <submittedName>
        <fullName evidence="1">Uncharacterized protein</fullName>
    </submittedName>
</protein>
<dbReference type="EMBL" id="KN840634">
    <property type="protein sequence ID" value="KIP03086.1"/>
    <property type="molecule type" value="Genomic_DNA"/>
</dbReference>
<dbReference type="Proteomes" id="UP000053257">
    <property type="component" value="Unassembled WGS sequence"/>
</dbReference>
<evidence type="ECO:0000313" key="2">
    <source>
        <dbReference type="Proteomes" id="UP000053257"/>
    </source>
</evidence>